<name>A0A5N4AJZ4_PHOPY</name>
<gene>
    <name evidence="14" type="ORF">PPYR_08665</name>
</gene>
<reference evidence="14 15" key="1">
    <citation type="journal article" date="2018" name="Elife">
        <title>Firefly genomes illuminate parallel origins of bioluminescence in beetles.</title>
        <authorList>
            <person name="Fallon T.R."/>
            <person name="Lower S.E."/>
            <person name="Chang C.H."/>
            <person name="Bessho-Uehara M."/>
            <person name="Martin G.J."/>
            <person name="Bewick A.J."/>
            <person name="Behringer M."/>
            <person name="Debat H.J."/>
            <person name="Wong I."/>
            <person name="Day J.C."/>
            <person name="Suvorov A."/>
            <person name="Silva C.J."/>
            <person name="Stanger-Hall K.F."/>
            <person name="Hall D.W."/>
            <person name="Schmitz R.J."/>
            <person name="Nelson D.R."/>
            <person name="Lewis S.M."/>
            <person name="Shigenobu S."/>
            <person name="Bybee S.M."/>
            <person name="Larracuente A.M."/>
            <person name="Oba Y."/>
            <person name="Weng J.K."/>
        </authorList>
    </citation>
    <scope>NUCLEOTIDE SEQUENCE [LARGE SCALE GENOMIC DNA]</scope>
    <source>
        <strain evidence="14">1611_PpyrPB1</strain>
        <tissue evidence="14">Whole body</tissue>
    </source>
</reference>
<dbReference type="Gene3D" id="1.10.287.2620">
    <property type="match status" value="1"/>
</dbReference>
<dbReference type="InterPro" id="IPR042222">
    <property type="entry name" value="Dynein_2_N"/>
</dbReference>
<proteinExistence type="inferred from homology"/>
<feature type="domain" description="Dynein heavy chain linker" evidence="13">
    <location>
        <begin position="430"/>
        <end position="686"/>
    </location>
</feature>
<evidence type="ECO:0000313" key="15">
    <source>
        <dbReference type="Proteomes" id="UP000327044"/>
    </source>
</evidence>
<dbReference type="PANTHER" id="PTHR22878:SF70">
    <property type="entry name" value="DYNEIN HEAVY CHAIN 2, AXONEMAL"/>
    <property type="match status" value="1"/>
</dbReference>
<evidence type="ECO:0000256" key="3">
    <source>
        <dbReference type="ARBA" id="ARBA00022490"/>
    </source>
</evidence>
<dbReference type="Gene3D" id="1.20.140.100">
    <property type="entry name" value="Dynein heavy chain, N-terminal domain 2"/>
    <property type="match status" value="1"/>
</dbReference>
<keyword evidence="15" id="KW-1185">Reference proteome</keyword>
<evidence type="ECO:0000256" key="1">
    <source>
        <dbReference type="ARBA" id="ARBA00004430"/>
    </source>
</evidence>
<evidence type="ECO:0000256" key="8">
    <source>
        <dbReference type="ARBA" id="ARBA00023054"/>
    </source>
</evidence>
<comment type="caution">
    <text evidence="14">The sequence shown here is derived from an EMBL/GenBank/DDBJ whole genome shotgun (WGS) entry which is preliminary data.</text>
</comment>
<dbReference type="FunFam" id="1.10.287.2620:FF:000002">
    <property type="entry name" value="Dynein heavy chain 2, axonemal"/>
    <property type="match status" value="1"/>
</dbReference>
<dbReference type="PANTHER" id="PTHR22878">
    <property type="entry name" value="DYNEIN HEAVY CHAIN 6, AXONEMAL-LIKE-RELATED"/>
    <property type="match status" value="1"/>
</dbReference>
<evidence type="ECO:0000256" key="11">
    <source>
        <dbReference type="ARBA" id="ARBA00023212"/>
    </source>
</evidence>
<evidence type="ECO:0000256" key="9">
    <source>
        <dbReference type="ARBA" id="ARBA00023069"/>
    </source>
</evidence>
<keyword evidence="5" id="KW-0547">Nucleotide-binding</keyword>
<comment type="subcellular location">
    <subcellularLocation>
        <location evidence="1">Cytoplasm</location>
        <location evidence="1">Cytoskeleton</location>
        <location evidence="1">Cilium axoneme</location>
    </subcellularLocation>
</comment>
<dbReference type="Proteomes" id="UP000327044">
    <property type="component" value="Unassembled WGS sequence"/>
</dbReference>
<evidence type="ECO:0000256" key="12">
    <source>
        <dbReference type="ARBA" id="ARBA00023273"/>
    </source>
</evidence>
<keyword evidence="10" id="KW-0505">Motor protein</keyword>
<dbReference type="GO" id="GO:0030286">
    <property type="term" value="C:dynein complex"/>
    <property type="evidence" value="ECO:0007669"/>
    <property type="project" value="UniProtKB-KW"/>
</dbReference>
<keyword evidence="3" id="KW-0963">Cytoplasm</keyword>
<evidence type="ECO:0000313" key="14">
    <source>
        <dbReference type="EMBL" id="KAB0797672.1"/>
    </source>
</evidence>
<dbReference type="InterPro" id="IPR013602">
    <property type="entry name" value="Dynein_heavy_linker"/>
</dbReference>
<dbReference type="GO" id="GO:0005930">
    <property type="term" value="C:axoneme"/>
    <property type="evidence" value="ECO:0007669"/>
    <property type="project" value="UniProtKB-SubCell"/>
</dbReference>
<comment type="similarity">
    <text evidence="2">Belongs to the dynein heavy chain family.</text>
</comment>
<dbReference type="Pfam" id="PF08393">
    <property type="entry name" value="DHC_N2"/>
    <property type="match status" value="1"/>
</dbReference>
<dbReference type="EMBL" id="VVIM01000006">
    <property type="protein sequence ID" value="KAB0797672.1"/>
    <property type="molecule type" value="Genomic_DNA"/>
</dbReference>
<keyword evidence="9" id="KW-0969">Cilium</keyword>
<organism evidence="14 15">
    <name type="scientific">Photinus pyralis</name>
    <name type="common">Common eastern firefly</name>
    <name type="synonym">Lampyris pyralis</name>
    <dbReference type="NCBI Taxonomy" id="7054"/>
    <lineage>
        <taxon>Eukaryota</taxon>
        <taxon>Metazoa</taxon>
        <taxon>Ecdysozoa</taxon>
        <taxon>Arthropoda</taxon>
        <taxon>Hexapoda</taxon>
        <taxon>Insecta</taxon>
        <taxon>Pterygota</taxon>
        <taxon>Neoptera</taxon>
        <taxon>Endopterygota</taxon>
        <taxon>Coleoptera</taxon>
        <taxon>Polyphaga</taxon>
        <taxon>Elateriformia</taxon>
        <taxon>Elateroidea</taxon>
        <taxon>Lampyridae</taxon>
        <taxon>Lampyrinae</taxon>
        <taxon>Photinus</taxon>
    </lineage>
</organism>
<keyword evidence="4" id="KW-0493">Microtubule</keyword>
<dbReference type="GO" id="GO:0045505">
    <property type="term" value="F:dynein intermediate chain binding"/>
    <property type="evidence" value="ECO:0007669"/>
    <property type="project" value="InterPro"/>
</dbReference>
<keyword evidence="12" id="KW-0966">Cell projection</keyword>
<dbReference type="InParanoid" id="A0A5N4AJZ4"/>
<evidence type="ECO:0000256" key="10">
    <source>
        <dbReference type="ARBA" id="ARBA00023175"/>
    </source>
</evidence>
<dbReference type="GO" id="GO:0051959">
    <property type="term" value="F:dynein light intermediate chain binding"/>
    <property type="evidence" value="ECO:0007669"/>
    <property type="project" value="InterPro"/>
</dbReference>
<keyword evidence="7" id="KW-0243">Dynein</keyword>
<evidence type="ECO:0000256" key="5">
    <source>
        <dbReference type="ARBA" id="ARBA00022741"/>
    </source>
</evidence>
<keyword evidence="8" id="KW-0175">Coiled coil</keyword>
<dbReference type="GO" id="GO:0005874">
    <property type="term" value="C:microtubule"/>
    <property type="evidence" value="ECO:0007669"/>
    <property type="project" value="UniProtKB-KW"/>
</dbReference>
<evidence type="ECO:0000259" key="13">
    <source>
        <dbReference type="Pfam" id="PF08393"/>
    </source>
</evidence>
<protein>
    <recommendedName>
        <fullName evidence="13">Dynein heavy chain linker domain-containing protein</fullName>
    </recommendedName>
</protein>
<dbReference type="GO" id="GO:0005524">
    <property type="term" value="F:ATP binding"/>
    <property type="evidence" value="ECO:0007669"/>
    <property type="project" value="UniProtKB-KW"/>
</dbReference>
<dbReference type="GO" id="GO:0007018">
    <property type="term" value="P:microtubule-based movement"/>
    <property type="evidence" value="ECO:0007669"/>
    <property type="project" value="InterPro"/>
</dbReference>
<dbReference type="AlphaFoldDB" id="A0A5N4AJZ4"/>
<evidence type="ECO:0000256" key="7">
    <source>
        <dbReference type="ARBA" id="ARBA00023017"/>
    </source>
</evidence>
<accession>A0A5N4AJZ4</accession>
<dbReference type="FunFam" id="1.20.140.100:FF:000001">
    <property type="entry name" value="dynein heavy chain 17, axonemal"/>
    <property type="match status" value="1"/>
</dbReference>
<keyword evidence="11" id="KW-0206">Cytoskeleton</keyword>
<evidence type="ECO:0000256" key="6">
    <source>
        <dbReference type="ARBA" id="ARBA00022840"/>
    </source>
</evidence>
<dbReference type="InterPro" id="IPR026983">
    <property type="entry name" value="DHC"/>
</dbReference>
<evidence type="ECO:0000256" key="4">
    <source>
        <dbReference type="ARBA" id="ARBA00022701"/>
    </source>
</evidence>
<keyword evidence="6" id="KW-0067">ATP-binding</keyword>
<evidence type="ECO:0000256" key="2">
    <source>
        <dbReference type="ARBA" id="ARBA00008887"/>
    </source>
</evidence>
<sequence length="695" mass="80778">MKGDYTLAIKTSIVDFVLRDPSTTKHPTVEKVSTQQEASKIKLAKIKLERKLYVINPCIAQLIDLWYSQFASLRIVDINYLMKRPRAYRLQDFQLTINKQIEKTKSILMDSYFGKVIDIFLTGSRSKNLPNPVHQKQFKKFYDCCSTLMSYHLQCLCLESLYDFMDYITDVKYKNKGFQINVIISDCRLIFEPSFADVKETLLNTIHLIISAVMNVPRLETILYLDYQGEPQYLKPIIPNLLVYEYITILEKLLEDQCNAPQLRLQDFDEYLPIISGEMDEKIKTFLIEKHTFEEYIAEILPLKATAESLPIVKEHVITLGIYDMHRTDLIQTLVSLALAMKDALIDQMTSDYQAICKGIKKFKDDLDLYATMVDEFENYGNIDELPMYHQKAQYLDAKLVQGLQRIDAFNEEEAAYGFELSQYPLRKATYEKLSPYKKLFDCAMDFINQHHAWTTSKIGSFDPEMVETEVGTAFRNIYKLEKMFSDRPVTQDLAMKVRFQIEDFKMNLPIVQTLGNPGMKPRHWEIVSDIIGFPLVVDAELTLGKILSYGLNQFVPQFEAISEAATKENNLEKNLNKMVAEWADIEFTIAPYRDTGTYILSAIDDIQVLLDDHLVKTQTMKNSPYIKPFEKQMIAWEAKLVLLQEILDDWLKVQATWMYLEPIFSSPDIQQQMPEEGRKFTTVDKVQNSHHLFK</sequence>